<feature type="compositionally biased region" description="Basic and acidic residues" evidence="1">
    <location>
        <begin position="1"/>
        <end position="18"/>
    </location>
</feature>
<evidence type="ECO:0000313" key="2">
    <source>
        <dbReference type="EMBL" id="KAJ1200363.1"/>
    </source>
</evidence>
<dbReference type="EMBL" id="JANPWB010000003">
    <property type="protein sequence ID" value="KAJ1200363.1"/>
    <property type="molecule type" value="Genomic_DNA"/>
</dbReference>
<keyword evidence="3" id="KW-1185">Reference proteome</keyword>
<sequence>MGPSPRSEDAGSAREKRLTRTPGRAAERRSLSLRTGACPCGWTSIADRELLGPTERRGERYPFLPPPPGVPSGNHG</sequence>
<gene>
    <name evidence="2" type="ORF">NDU88_004187</name>
</gene>
<proteinExistence type="predicted"/>
<dbReference type="Proteomes" id="UP001066276">
    <property type="component" value="Chromosome 2_1"/>
</dbReference>
<dbReference type="AlphaFoldDB" id="A0AAV7VJ77"/>
<protein>
    <submittedName>
        <fullName evidence="2">Uncharacterized protein</fullName>
    </submittedName>
</protein>
<name>A0AAV7VJ77_PLEWA</name>
<evidence type="ECO:0000256" key="1">
    <source>
        <dbReference type="SAM" id="MobiDB-lite"/>
    </source>
</evidence>
<feature type="region of interest" description="Disordered" evidence="1">
    <location>
        <begin position="48"/>
        <end position="76"/>
    </location>
</feature>
<evidence type="ECO:0000313" key="3">
    <source>
        <dbReference type="Proteomes" id="UP001066276"/>
    </source>
</evidence>
<feature type="compositionally biased region" description="Basic and acidic residues" evidence="1">
    <location>
        <begin position="48"/>
        <end position="60"/>
    </location>
</feature>
<organism evidence="2 3">
    <name type="scientific">Pleurodeles waltl</name>
    <name type="common">Iberian ribbed newt</name>
    <dbReference type="NCBI Taxonomy" id="8319"/>
    <lineage>
        <taxon>Eukaryota</taxon>
        <taxon>Metazoa</taxon>
        <taxon>Chordata</taxon>
        <taxon>Craniata</taxon>
        <taxon>Vertebrata</taxon>
        <taxon>Euteleostomi</taxon>
        <taxon>Amphibia</taxon>
        <taxon>Batrachia</taxon>
        <taxon>Caudata</taxon>
        <taxon>Salamandroidea</taxon>
        <taxon>Salamandridae</taxon>
        <taxon>Pleurodelinae</taxon>
        <taxon>Pleurodeles</taxon>
    </lineage>
</organism>
<feature type="region of interest" description="Disordered" evidence="1">
    <location>
        <begin position="1"/>
        <end position="31"/>
    </location>
</feature>
<reference evidence="2" key="1">
    <citation type="journal article" date="2022" name="bioRxiv">
        <title>Sequencing and chromosome-scale assembly of the giantPleurodeles waltlgenome.</title>
        <authorList>
            <person name="Brown T."/>
            <person name="Elewa A."/>
            <person name="Iarovenko S."/>
            <person name="Subramanian E."/>
            <person name="Araus A.J."/>
            <person name="Petzold A."/>
            <person name="Susuki M."/>
            <person name="Suzuki K.-i.T."/>
            <person name="Hayashi T."/>
            <person name="Toyoda A."/>
            <person name="Oliveira C."/>
            <person name="Osipova E."/>
            <person name="Leigh N.D."/>
            <person name="Simon A."/>
            <person name="Yun M.H."/>
        </authorList>
    </citation>
    <scope>NUCLEOTIDE SEQUENCE</scope>
    <source>
        <strain evidence="2">20211129_DDA</strain>
        <tissue evidence="2">Liver</tissue>
    </source>
</reference>
<comment type="caution">
    <text evidence="2">The sequence shown here is derived from an EMBL/GenBank/DDBJ whole genome shotgun (WGS) entry which is preliminary data.</text>
</comment>
<accession>A0AAV7VJ77</accession>